<dbReference type="SUPFAM" id="SSF53187">
    <property type="entry name" value="Zn-dependent exopeptidases"/>
    <property type="match status" value="1"/>
</dbReference>
<gene>
    <name evidence="1" type="ORF">GGR44_001579</name>
</gene>
<dbReference type="EMBL" id="JACIEB010000003">
    <property type="protein sequence ID" value="MBB3981920.1"/>
    <property type="molecule type" value="Genomic_DNA"/>
</dbReference>
<dbReference type="Proteomes" id="UP000552757">
    <property type="component" value="Unassembled WGS sequence"/>
</dbReference>
<name>A0A7W6GNK4_9SPHN</name>
<accession>A0A7W6GNK4</accession>
<proteinExistence type="predicted"/>
<dbReference type="GO" id="GO:0016787">
    <property type="term" value="F:hydrolase activity"/>
    <property type="evidence" value="ECO:0007669"/>
    <property type="project" value="UniProtKB-KW"/>
</dbReference>
<evidence type="ECO:0000313" key="2">
    <source>
        <dbReference type="Proteomes" id="UP000552757"/>
    </source>
</evidence>
<dbReference type="Pfam" id="PF05013">
    <property type="entry name" value="FGase"/>
    <property type="match status" value="1"/>
</dbReference>
<reference evidence="1 2" key="1">
    <citation type="submission" date="2020-08" db="EMBL/GenBank/DDBJ databases">
        <title>Genomic Encyclopedia of Type Strains, Phase IV (KMG-IV): sequencing the most valuable type-strain genomes for metagenomic binning, comparative biology and taxonomic classification.</title>
        <authorList>
            <person name="Goeker M."/>
        </authorList>
    </citation>
    <scope>NUCLEOTIDE SEQUENCE [LARGE SCALE GENOMIC DNA]</scope>
    <source>
        <strain evidence="1 2">DSM 29348</strain>
    </source>
</reference>
<comment type="caution">
    <text evidence="1">The sequence shown here is derived from an EMBL/GenBank/DDBJ whole genome shotgun (WGS) entry which is preliminary data.</text>
</comment>
<organism evidence="1 2">
    <name type="scientific">Sphingobium fontiphilum</name>
    <dbReference type="NCBI Taxonomy" id="944425"/>
    <lineage>
        <taxon>Bacteria</taxon>
        <taxon>Pseudomonadati</taxon>
        <taxon>Pseudomonadota</taxon>
        <taxon>Alphaproteobacteria</taxon>
        <taxon>Sphingomonadales</taxon>
        <taxon>Sphingomonadaceae</taxon>
        <taxon>Sphingobium</taxon>
    </lineage>
</organism>
<dbReference type="Gene3D" id="3.40.630.40">
    <property type="entry name" value="Zn-dependent exopeptidases"/>
    <property type="match status" value="1"/>
</dbReference>
<keyword evidence="2" id="KW-1185">Reference proteome</keyword>
<dbReference type="RefSeq" id="WP_183955021.1">
    <property type="nucleotide sequence ID" value="NZ_JACIEB010000003.1"/>
</dbReference>
<protein>
    <submittedName>
        <fullName evidence="1">N-formylglutamate amidohydrolase</fullName>
    </submittedName>
</protein>
<sequence>MKASAPPASPDGCAAFDLHGPDIPASPVILSIPHAGREYPADLLARARVSASVLQRLEDRHVDLLAQPLIARGHNILVARTPRAMIDLNRHEREIDPAMVAGMPREWPLHSSVKLRGGLGLMPRRLSGVGDLWRRPVGWDDVQGWIATVHRPYHAALTALMLAAREAHGHAILVDLHSMPPLPPALDGRTPAIVVGDRFGRSASDRLAQMVVDAAGGIGIVAARNSPYAGDHLLDRHGRPDRGLHAIQIEIDRRLYLDDAMEEPGPGLDRIRALIVTIVDALSRALPRAEYPMAAE</sequence>
<keyword evidence="1" id="KW-0378">Hydrolase</keyword>
<dbReference type="InterPro" id="IPR007709">
    <property type="entry name" value="N-FG_amidohydro"/>
</dbReference>
<dbReference type="AlphaFoldDB" id="A0A7W6GNK4"/>
<evidence type="ECO:0000313" key="1">
    <source>
        <dbReference type="EMBL" id="MBB3981920.1"/>
    </source>
</evidence>